<reference evidence="2" key="2">
    <citation type="submission" date="2012-01" db="EMBL/GenBank/DDBJ databases">
        <title>Complete sequence of chromosome of Marinitoga piezophila KA3.</title>
        <authorList>
            <person name="Lucas S."/>
            <person name="Han J."/>
            <person name="Lapidus A."/>
            <person name="Cheng J.-F."/>
            <person name="Goodwin L."/>
            <person name="Pitluck S."/>
            <person name="Peters L."/>
            <person name="Mikhailova N."/>
            <person name="Teshima H."/>
            <person name="Detter J.C."/>
            <person name="Han C."/>
            <person name="Tapia R."/>
            <person name="Land M."/>
            <person name="Hauser L."/>
            <person name="Kyrpides N."/>
            <person name="Ivanova N."/>
            <person name="Pagani I."/>
            <person name="Jebbar M."/>
            <person name="Vannier P."/>
            <person name="Oger P."/>
            <person name="Cario A."/>
            <person name="Bartlett D."/>
            <person name="Noll K.M."/>
            <person name="Woyke T."/>
        </authorList>
    </citation>
    <scope>NUCLEOTIDE SEQUENCE [LARGE SCALE GENOMIC DNA]</scope>
    <source>
        <strain evidence="2">DSM 14283 / JCM 11233 / KA3</strain>
    </source>
</reference>
<accession>H2J486</accession>
<dbReference type="EMBL" id="CP003257">
    <property type="protein sequence ID" value="AEX85901.1"/>
    <property type="molecule type" value="Genomic_DNA"/>
</dbReference>
<dbReference type="eggNOG" id="COG5114">
    <property type="taxonomic scope" value="Bacteria"/>
</dbReference>
<reference evidence="1 2" key="1">
    <citation type="journal article" date="2012" name="J. Bacteriol.">
        <title>Complete Genome Sequence of the Thermophilic, Piezophilic, Heterotrophic Bacterium Marinitoga piezophila KA3.</title>
        <authorList>
            <person name="Lucas S."/>
            <person name="Han J."/>
            <person name="Lapidus A."/>
            <person name="Cheng J.F."/>
            <person name="Goodwin L.A."/>
            <person name="Pitluck S."/>
            <person name="Peters L."/>
            <person name="Mikhailova N."/>
            <person name="Teshima H."/>
            <person name="Detter J.C."/>
            <person name="Han C."/>
            <person name="Tapia R."/>
            <person name="Land M."/>
            <person name="Hauser L."/>
            <person name="Kyrpides N.C."/>
            <person name="Ivanova N."/>
            <person name="Pagani I."/>
            <person name="Vannier P."/>
            <person name="Oger P."/>
            <person name="Bartlett D.H."/>
            <person name="Noll K.M."/>
            <person name="Woyke T."/>
            <person name="Jebbar M."/>
        </authorList>
    </citation>
    <scope>NUCLEOTIDE SEQUENCE [LARGE SCALE GENOMIC DNA]</scope>
    <source>
        <strain evidence="2">DSM 14283 / JCM 11233 / KA3</strain>
    </source>
</reference>
<dbReference type="AlphaFoldDB" id="H2J486"/>
<proteinExistence type="predicted"/>
<keyword evidence="2" id="KW-1185">Reference proteome</keyword>
<evidence type="ECO:0000313" key="2">
    <source>
        <dbReference type="Proteomes" id="UP000007161"/>
    </source>
</evidence>
<organism evidence="1 2">
    <name type="scientific">Marinitoga piezophila (strain DSM 14283 / JCM 11233 / KA3)</name>
    <dbReference type="NCBI Taxonomy" id="443254"/>
    <lineage>
        <taxon>Bacteria</taxon>
        <taxon>Thermotogati</taxon>
        <taxon>Thermotogota</taxon>
        <taxon>Thermotogae</taxon>
        <taxon>Petrotogales</taxon>
        <taxon>Petrotogaceae</taxon>
        <taxon>Marinitoga</taxon>
    </lineage>
</organism>
<dbReference type="Proteomes" id="UP000007161">
    <property type="component" value="Chromosome"/>
</dbReference>
<dbReference type="RefSeq" id="WP_014296972.1">
    <property type="nucleotide sequence ID" value="NC_016751.1"/>
</dbReference>
<evidence type="ECO:0000313" key="1">
    <source>
        <dbReference type="EMBL" id="AEX85901.1"/>
    </source>
</evidence>
<name>H2J486_MARPK</name>
<dbReference type="OrthoDB" id="9815113at2"/>
<dbReference type="HOGENOM" id="CLU_036791_0_0_0"/>
<protein>
    <submittedName>
        <fullName evidence="1">Uncharacterized protein</fullName>
    </submittedName>
</protein>
<sequence>MTSHIKDIVSIVRYGYYSNPISNYILSKTKEKSVEYYLLLLKNIWKKNKNMAIFYANKIIATTTTTTTILRELARFELISLYVKNNQFDMAKKECEYLRNNFKNISEYARNLMIPGLKLLNTKYNILDKDFKAYSDNYEENNVDKAILKYSQAREHIKNKEYNKAYELFIEGYFLAKDFPHPTMMCNGLNGAAWWMRNEDKKKALIPANLLEYYIGYYFDDLNYTYNWFDTIFEVYKINKSLNLFDISSVVMNYKNNVSFEIKSDFEEVYNNKSFFRNRSFKKIISHNFRDNLSIIEKVKNHKIPILFFSTYTTLIEKPFFTKSHILKLIFEGNKEKTIKYFSRDYEKMYFFNVMMSDFDLKKAERRLLNSEDVEDSEYNISPFYLARKKLITELFKKTKNFKEFVFNYFKLSDEEMKIFDVFLRNCVRYDIKWPITPYPKGKVRDFAIKYGLGQKRVALGYYSFEDDERVLIDDIIERFL</sequence>
<gene>
    <name evidence="1" type="ordered locus">Marpi_1506</name>
</gene>
<dbReference type="KEGG" id="mpz:Marpi_1506"/>